<feature type="compositionally biased region" description="Polar residues" evidence="1">
    <location>
        <begin position="37"/>
        <end position="47"/>
    </location>
</feature>
<feature type="region of interest" description="Disordered" evidence="1">
    <location>
        <begin position="1"/>
        <end position="52"/>
    </location>
</feature>
<feature type="compositionally biased region" description="Polar residues" evidence="1">
    <location>
        <begin position="470"/>
        <end position="488"/>
    </location>
</feature>
<reference evidence="2" key="2">
    <citation type="submission" date="2021-04" db="EMBL/GenBank/DDBJ databases">
        <authorList>
            <person name="Podell S."/>
        </authorList>
    </citation>
    <scope>NUCLEOTIDE SEQUENCE</scope>
    <source>
        <strain evidence="2">Hildebrandi</strain>
    </source>
</reference>
<dbReference type="GO" id="GO:0071203">
    <property type="term" value="C:WASH complex"/>
    <property type="evidence" value="ECO:0007669"/>
    <property type="project" value="InterPro"/>
</dbReference>
<dbReference type="AlphaFoldDB" id="A0A9K3Q7H5"/>
<feature type="compositionally biased region" description="Polar residues" evidence="1">
    <location>
        <begin position="414"/>
        <end position="428"/>
    </location>
</feature>
<feature type="compositionally biased region" description="Basic and acidic residues" evidence="1">
    <location>
        <begin position="755"/>
        <end position="772"/>
    </location>
</feature>
<feature type="compositionally biased region" description="Low complexity" evidence="1">
    <location>
        <begin position="84"/>
        <end position="100"/>
    </location>
</feature>
<feature type="compositionally biased region" description="Low complexity" evidence="1">
    <location>
        <begin position="298"/>
        <end position="310"/>
    </location>
</feature>
<feature type="region of interest" description="Disordered" evidence="1">
    <location>
        <begin position="252"/>
        <end position="587"/>
    </location>
</feature>
<evidence type="ECO:0000256" key="1">
    <source>
        <dbReference type="SAM" id="MobiDB-lite"/>
    </source>
</evidence>
<gene>
    <name evidence="2" type="ORF">IV203_013432</name>
</gene>
<feature type="compositionally biased region" description="Basic and acidic residues" evidence="1">
    <location>
        <begin position="402"/>
        <end position="413"/>
    </location>
</feature>
<feature type="region of interest" description="Disordered" evidence="1">
    <location>
        <begin position="617"/>
        <end position="636"/>
    </location>
</feature>
<protein>
    <submittedName>
        <fullName evidence="2">Subunit CCDC53 of endosome WASH complex</fullName>
    </submittedName>
</protein>
<proteinExistence type="predicted"/>
<feature type="region of interest" description="Disordered" evidence="1">
    <location>
        <begin position="680"/>
        <end position="821"/>
    </location>
</feature>
<evidence type="ECO:0000313" key="3">
    <source>
        <dbReference type="Proteomes" id="UP000693970"/>
    </source>
</evidence>
<organism evidence="2 3">
    <name type="scientific">Nitzschia inconspicua</name>
    <dbReference type="NCBI Taxonomy" id="303405"/>
    <lineage>
        <taxon>Eukaryota</taxon>
        <taxon>Sar</taxon>
        <taxon>Stramenopiles</taxon>
        <taxon>Ochrophyta</taxon>
        <taxon>Bacillariophyta</taxon>
        <taxon>Bacillariophyceae</taxon>
        <taxon>Bacillariophycidae</taxon>
        <taxon>Bacillariales</taxon>
        <taxon>Bacillariaceae</taxon>
        <taxon>Nitzschia</taxon>
    </lineage>
</organism>
<dbReference type="EMBL" id="JAGRRH010000001">
    <property type="protein sequence ID" value="KAG7374337.1"/>
    <property type="molecule type" value="Genomic_DNA"/>
</dbReference>
<feature type="compositionally biased region" description="Basic and acidic residues" evidence="1">
    <location>
        <begin position="338"/>
        <end position="348"/>
    </location>
</feature>
<feature type="region of interest" description="Disordered" evidence="1">
    <location>
        <begin position="79"/>
        <end position="112"/>
    </location>
</feature>
<dbReference type="Pfam" id="PF10152">
    <property type="entry name" value="CCDC53"/>
    <property type="match status" value="1"/>
</dbReference>
<dbReference type="Proteomes" id="UP000693970">
    <property type="component" value="Unassembled WGS sequence"/>
</dbReference>
<sequence>MAGVSPKLQDAVFEPEASSPSAGSGVGGSNNGGATSKLSPQEEQIASQYRKMMKVGMPEGAVRQKMAADGVSAKIQDSVIAGDSAGAPSTSPSPTSASIGGDSGGPVSSLSPEDEAVATQYRKMMKIKMPQGAIMQKMAIAGVPQHIQDSVLKGEIPASEPAPTSSASMPVNPLAAMIASSGGIGSLKASAPVDKIENPSGKPGNPLAAAIAASGGISSLKKAAPGATPVKSSSDAGGLLGELSASGFKGSLKRAAVKERTPPKPSSSGGLLGELTASGFKGSLKKSSDQRVPPKQTSSGGLLGELSASGFKGSLKKSPPNRVPPMKSASTGNTDFNKLLEERRKRAEAAAATGSSPPRNKLPPSETPPVGQVGHPSAHKEKVPPKKTASTGSSGFSKLFPGRKDKNSSEETTPKTVSVQSKQEQPVRQQAPPLPPSVAKRVSPSKAIEKEQSPPKTKPVKPIPKALATSVETKTLMSEAASTQQLNSIERVPDPIEALETETTREATKQDMGTAHPPKSPLKLANGAASHIASMLSRRQQEKARSNPASPVKEEIMSIDKSVTMTPKLTLKDTSPEPMKSLAVKTESQVPLAVAAISKQSRAPLIEYAVPSTFMTATQSDEPKTAVESIPTKQPVQMEAIPAQPKDSLNVAPVTQLPLATVRATDLKPTSVAMKAPVPATQSPAVALSAPDPRVSPTSIANKESAHHKVAQIPQSEAAASKPAAVPLVAKPTPPTGFANGIPSASKAPPTPNTPEEKPEPKIQVKTEEKVTHLANGKEVLDVATTTVKADGTHARERKRKTKNSDKKPPPSHDDGVDHHCACVVM</sequence>
<feature type="compositionally biased region" description="Basic and acidic residues" evidence="1">
    <location>
        <begin position="803"/>
        <end position="821"/>
    </location>
</feature>
<reference evidence="2" key="1">
    <citation type="journal article" date="2021" name="Sci. Rep.">
        <title>Diploid genomic architecture of Nitzschia inconspicua, an elite biomass production diatom.</title>
        <authorList>
            <person name="Oliver A."/>
            <person name="Podell S."/>
            <person name="Pinowska A."/>
            <person name="Traller J.C."/>
            <person name="Smith S.R."/>
            <person name="McClure R."/>
            <person name="Beliaev A."/>
            <person name="Bohutskyi P."/>
            <person name="Hill E.A."/>
            <person name="Rabines A."/>
            <person name="Zheng H."/>
            <person name="Allen L.Z."/>
            <person name="Kuo A."/>
            <person name="Grigoriev I.V."/>
            <person name="Allen A.E."/>
            <person name="Hazlebeck D."/>
            <person name="Allen E.E."/>
        </authorList>
    </citation>
    <scope>NUCLEOTIDE SEQUENCE</scope>
    <source>
        <strain evidence="2">Hildebrandi</strain>
    </source>
</reference>
<accession>A0A9K3Q7H5</accession>
<name>A0A9K3Q7H5_9STRA</name>
<evidence type="ECO:0000313" key="2">
    <source>
        <dbReference type="EMBL" id="KAG7374337.1"/>
    </source>
</evidence>
<keyword evidence="3" id="KW-1185">Reference proteome</keyword>
<comment type="caution">
    <text evidence="2">The sequence shown here is derived from an EMBL/GenBank/DDBJ whole genome shotgun (WGS) entry which is preliminary data.</text>
</comment>
<dbReference type="InterPro" id="IPR019309">
    <property type="entry name" value="WASHC3"/>
</dbReference>